<sequence>MNKKRLVVLLALGLAAPVAGAIPVTIIPSAADILGEANIEESSGDLLSDNFVAGGPPLPLNDDILLSTANGSTAAAFAAVDEDLLLVNTESIAGTNESADASSTSSFSGDFTAPGGALKFTLDFDIQQSESGGLANTSLAFSILGPFGVLIEEDLLFTGMADKNIPFISNFSLNPGDMATLDILLSSSTQADAGTSALNLANATFLVETVEVSAPSTLMSLLVGLGILGGARHGRRRWEVSSGAG</sequence>
<evidence type="ECO:0008006" key="4">
    <source>
        <dbReference type="Google" id="ProtNLM"/>
    </source>
</evidence>
<feature type="chain" id="PRO_5003116544" description="PEP-CTERM protein-sorting domain-containing protein" evidence="1">
    <location>
        <begin position="22"/>
        <end position="245"/>
    </location>
</feature>
<keyword evidence="1" id="KW-0732">Signal</keyword>
<protein>
    <recommendedName>
        <fullName evidence="4">PEP-CTERM protein-sorting domain-containing protein</fullName>
    </recommendedName>
</protein>
<name>D8K4D7_NITWC</name>
<accession>D8K4D7</accession>
<evidence type="ECO:0000256" key="1">
    <source>
        <dbReference type="SAM" id="SignalP"/>
    </source>
</evidence>
<dbReference type="KEGG" id="nwa:Nwat_0888"/>
<gene>
    <name evidence="2" type="ordered locus">Nwat_0888</name>
</gene>
<evidence type="ECO:0000313" key="2">
    <source>
        <dbReference type="EMBL" id="ADJ27834.1"/>
    </source>
</evidence>
<dbReference type="HOGENOM" id="CLU_1132672_0_0_6"/>
<proteinExistence type="predicted"/>
<dbReference type="EMBL" id="CP002086">
    <property type="protein sequence ID" value="ADJ27834.1"/>
    <property type="molecule type" value="Genomic_DNA"/>
</dbReference>
<reference evidence="2 3" key="1">
    <citation type="submission" date="2010-06" db="EMBL/GenBank/DDBJ databases">
        <title>Complete sequence of chromosome of Nitrosococcus watsoni C-113.</title>
        <authorList>
            <consortium name="US DOE Joint Genome Institute"/>
            <person name="Lucas S."/>
            <person name="Copeland A."/>
            <person name="Lapidus A."/>
            <person name="Cheng J.-F."/>
            <person name="Bruce D."/>
            <person name="Goodwin L."/>
            <person name="Pitluck S."/>
            <person name="Malfatti S.A."/>
            <person name="Chain P.S.G."/>
            <person name="Land M."/>
            <person name="Hauser L."/>
            <person name="Kyrpides N."/>
            <person name="Ivanova N."/>
            <person name="Cambell M.A."/>
            <person name="Heidelberg J.F."/>
            <person name="Klotz M.G."/>
            <person name="Woyke T."/>
        </authorList>
    </citation>
    <scope>NUCLEOTIDE SEQUENCE [LARGE SCALE GENOMIC DNA]</scope>
    <source>
        <strain evidence="2 3">C-113</strain>
    </source>
</reference>
<dbReference type="AlphaFoldDB" id="D8K4D7"/>
<dbReference type="Proteomes" id="UP000000393">
    <property type="component" value="Chromosome"/>
</dbReference>
<dbReference type="RefSeq" id="WP_013219937.1">
    <property type="nucleotide sequence ID" value="NC_014315.1"/>
</dbReference>
<keyword evidence="3" id="KW-1185">Reference proteome</keyword>
<evidence type="ECO:0000313" key="3">
    <source>
        <dbReference type="Proteomes" id="UP000000393"/>
    </source>
</evidence>
<organism evidence="2 3">
    <name type="scientific">Nitrosococcus watsoni (strain C-113)</name>
    <dbReference type="NCBI Taxonomy" id="105559"/>
    <lineage>
        <taxon>Bacteria</taxon>
        <taxon>Pseudomonadati</taxon>
        <taxon>Pseudomonadota</taxon>
        <taxon>Gammaproteobacteria</taxon>
        <taxon>Chromatiales</taxon>
        <taxon>Chromatiaceae</taxon>
        <taxon>Nitrosococcus</taxon>
    </lineage>
</organism>
<feature type="signal peptide" evidence="1">
    <location>
        <begin position="1"/>
        <end position="21"/>
    </location>
</feature>